<dbReference type="Gene3D" id="2.30.260.10">
    <property type="entry name" value="putative xylanase like domain"/>
    <property type="match status" value="1"/>
</dbReference>
<dbReference type="InterPro" id="IPR038765">
    <property type="entry name" value="Papain-like_cys_pep_sf"/>
</dbReference>
<accession>A0A7L5DTC9</accession>
<dbReference type="Pfam" id="PF07313">
    <property type="entry name" value="AmiA-like"/>
    <property type="match status" value="1"/>
</dbReference>
<evidence type="ECO:0000313" key="1">
    <source>
        <dbReference type="EMBL" id="QJD79858.1"/>
    </source>
</evidence>
<dbReference type="AlphaFoldDB" id="A0A7L5DTC9"/>
<dbReference type="InterPro" id="IPR010846">
    <property type="entry name" value="AmiA-like"/>
</dbReference>
<gene>
    <name evidence="1" type="ORF">HH216_16610</name>
</gene>
<proteinExistence type="predicted"/>
<dbReference type="Gene3D" id="1.10.3670.10">
    <property type="entry name" value="Putative xylanase like domain"/>
    <property type="match status" value="1"/>
</dbReference>
<dbReference type="KEGG" id="srho:HH216_16610"/>
<sequence>MKNWFTYVLFILSPLLGTAQLIPASTDDQLGQLISQTGRTAPETAVLVGKNLLGLPYVPHTLDQQPTEQLVVNLREFDCTTYLETVLALTLAWHDNRDRAIGSRAVTPAACSALFRQYLTRLRYRDGRIDGYVSRLHYFSDWLRDNERKGFLADVTATLPGRVMVSKPVNYMTSAVYKYPPLSDPAVLDQMIRVESALNGQPFAFVPKKNVRLAETALHDGDIVMLTAARPGLDMKHVGLAVRQPSGRMHLLHASSDAGRVVVSSTPIADYVLNHPRLSGLRVARLRPDQVLTADRYHTGFSR</sequence>
<evidence type="ECO:0000313" key="2">
    <source>
        <dbReference type="Proteomes" id="UP000501128"/>
    </source>
</evidence>
<dbReference type="SUPFAM" id="SSF54001">
    <property type="entry name" value="Cysteine proteinases"/>
    <property type="match status" value="1"/>
</dbReference>
<dbReference type="EMBL" id="CP051677">
    <property type="protein sequence ID" value="QJD79858.1"/>
    <property type="molecule type" value="Genomic_DNA"/>
</dbReference>
<reference evidence="1 2" key="1">
    <citation type="submission" date="2020-04" db="EMBL/GenBank/DDBJ databases">
        <title>Genome sequencing of novel species.</title>
        <authorList>
            <person name="Heo J."/>
            <person name="Kim S.-J."/>
            <person name="Kim J.-S."/>
            <person name="Hong S.-B."/>
            <person name="Kwon S.-W."/>
        </authorList>
    </citation>
    <scope>NUCLEOTIDE SEQUENCE [LARGE SCALE GENOMIC DNA]</scope>
    <source>
        <strain evidence="1 2">CJU-R4</strain>
    </source>
</reference>
<name>A0A7L5DTC9_9BACT</name>
<organism evidence="1 2">
    <name type="scientific">Spirosoma rhododendri</name>
    <dbReference type="NCBI Taxonomy" id="2728024"/>
    <lineage>
        <taxon>Bacteria</taxon>
        <taxon>Pseudomonadati</taxon>
        <taxon>Bacteroidota</taxon>
        <taxon>Cytophagia</taxon>
        <taxon>Cytophagales</taxon>
        <taxon>Cytophagaceae</taxon>
        <taxon>Spirosoma</taxon>
    </lineage>
</organism>
<dbReference type="RefSeq" id="WP_169551819.1">
    <property type="nucleotide sequence ID" value="NZ_CP051677.1"/>
</dbReference>
<dbReference type="Proteomes" id="UP000501128">
    <property type="component" value="Chromosome"/>
</dbReference>
<protein>
    <submittedName>
        <fullName evidence="1">DUF1460 domain-containing protein</fullName>
    </submittedName>
</protein>
<keyword evidence="2" id="KW-1185">Reference proteome</keyword>